<sequence>MAEPTNNTPKKEEFEGLEEDDEFEEFEDDWVETQEDKTDATLWEDDWDDEDIEDDFSAQLRQELTKVQT</sequence>
<dbReference type="EMBL" id="GIBP01012607">
    <property type="protein sequence ID" value="NDV41576.1"/>
    <property type="molecule type" value="Transcribed_RNA"/>
</dbReference>
<dbReference type="GO" id="GO:0000724">
    <property type="term" value="P:double-strand break repair via homologous recombination"/>
    <property type="evidence" value="ECO:0007669"/>
    <property type="project" value="TreeGrafter"/>
</dbReference>
<name>A0A6B2LYR9_9EUKA</name>
<dbReference type="AlphaFoldDB" id="A0A6B2LYR9"/>
<dbReference type="PANTHER" id="PTHR16771:SF0">
    <property type="entry name" value="26S PROTEASOME COMPLEX SUBUNIT SEM1"/>
    <property type="match status" value="1"/>
</dbReference>
<evidence type="ECO:0008006" key="4">
    <source>
        <dbReference type="Google" id="ProtNLM"/>
    </source>
</evidence>
<evidence type="ECO:0000256" key="2">
    <source>
        <dbReference type="SAM" id="MobiDB-lite"/>
    </source>
</evidence>
<evidence type="ECO:0000313" key="3">
    <source>
        <dbReference type="EMBL" id="NDV41576.1"/>
    </source>
</evidence>
<dbReference type="InterPro" id="IPR007834">
    <property type="entry name" value="DSS1_SEM1"/>
</dbReference>
<dbReference type="SMART" id="SM01385">
    <property type="entry name" value="DSS1_SEM1"/>
    <property type="match status" value="1"/>
</dbReference>
<reference evidence="3" key="1">
    <citation type="journal article" date="2020" name="J. Eukaryot. Microbiol.">
        <title>De novo Sequencing, Assembly and Annotation of the Transcriptome for the Free-Living Testate Amoeba Arcella intermedia.</title>
        <authorList>
            <person name="Ribeiro G.M."/>
            <person name="Porfirio-Sousa A.L."/>
            <person name="Maurer-Alcala X.X."/>
            <person name="Katz L.A."/>
            <person name="Lahr D.J.G."/>
        </authorList>
    </citation>
    <scope>NUCLEOTIDE SEQUENCE</scope>
</reference>
<proteinExistence type="inferred from homology"/>
<evidence type="ECO:0000256" key="1">
    <source>
        <dbReference type="ARBA" id="ARBA00034491"/>
    </source>
</evidence>
<accession>A0A6B2LYR9</accession>
<feature type="region of interest" description="Disordered" evidence="2">
    <location>
        <begin position="1"/>
        <end position="48"/>
    </location>
</feature>
<comment type="similarity">
    <text evidence="1">Belongs to the DSS1/SEM1 family.</text>
</comment>
<dbReference type="Pfam" id="PF05160">
    <property type="entry name" value="DSS1_SEM1"/>
    <property type="match status" value="1"/>
</dbReference>
<dbReference type="GO" id="GO:0043248">
    <property type="term" value="P:proteasome assembly"/>
    <property type="evidence" value="ECO:0007669"/>
    <property type="project" value="InterPro"/>
</dbReference>
<dbReference type="PANTHER" id="PTHR16771">
    <property type="entry name" value="26 PROTEASOME COMPLEX SUBUNIT DSS1"/>
    <property type="match status" value="1"/>
</dbReference>
<feature type="compositionally biased region" description="Acidic residues" evidence="2">
    <location>
        <begin position="15"/>
        <end position="33"/>
    </location>
</feature>
<protein>
    <recommendedName>
        <fullName evidence="4">26S proteasome complex subunit DSS1</fullName>
    </recommendedName>
</protein>
<dbReference type="GO" id="GO:0006406">
    <property type="term" value="P:mRNA export from nucleus"/>
    <property type="evidence" value="ECO:0007669"/>
    <property type="project" value="InterPro"/>
</dbReference>
<dbReference type="GO" id="GO:0008541">
    <property type="term" value="C:proteasome regulatory particle, lid subcomplex"/>
    <property type="evidence" value="ECO:0007669"/>
    <property type="project" value="InterPro"/>
</dbReference>
<organism evidence="3">
    <name type="scientific">Arcella intermedia</name>
    <dbReference type="NCBI Taxonomy" id="1963864"/>
    <lineage>
        <taxon>Eukaryota</taxon>
        <taxon>Amoebozoa</taxon>
        <taxon>Tubulinea</taxon>
        <taxon>Elardia</taxon>
        <taxon>Arcellinida</taxon>
        <taxon>Sphaerothecina</taxon>
        <taxon>Arcellidae</taxon>
        <taxon>Arcella</taxon>
    </lineage>
</organism>